<sequence length="100" mass="12281">MSYHDRVLKLREEKHRTAFEFHFEDLFTEEEWLNMSIKERQKEEKAFRHEVEKMEDVRLPFASRDAAKNKLFNITYAYNGIKKNFKQNDKKENPRGRITQ</sequence>
<gene>
    <name evidence="2" type="ORF">HHM13_07320</name>
    <name evidence="1" type="ORF">HHM24_08575</name>
</gene>
<dbReference type="Proteomes" id="UP000538955">
    <property type="component" value="Unassembled WGS sequence"/>
</dbReference>
<evidence type="ECO:0000313" key="3">
    <source>
        <dbReference type="Proteomes" id="UP000538955"/>
    </source>
</evidence>
<dbReference type="EMBL" id="JABBMI010000069">
    <property type="protein sequence ID" value="NMK54775.1"/>
    <property type="molecule type" value="Genomic_DNA"/>
</dbReference>
<dbReference type="Pfam" id="PF07205">
    <property type="entry name" value="DUF1413"/>
    <property type="match status" value="1"/>
</dbReference>
<dbReference type="RefSeq" id="WP_002432209.1">
    <property type="nucleotide sequence ID" value="NZ_CBCPJN010000002.1"/>
</dbReference>
<evidence type="ECO:0000313" key="2">
    <source>
        <dbReference type="EMBL" id="NMK97899.1"/>
    </source>
</evidence>
<dbReference type="AlphaFoldDB" id="A0A7X9WF31"/>
<evidence type="ECO:0000313" key="1">
    <source>
        <dbReference type="EMBL" id="NMK54775.1"/>
    </source>
</evidence>
<keyword evidence="3" id="KW-1185">Reference proteome</keyword>
<reference evidence="3 4" key="1">
    <citation type="submission" date="2020-04" db="EMBL/GenBank/DDBJ databases">
        <title>The Epidemiology and Molecular Characteristics of Linezolid-Resistant Staphylococcus capitis in Huashan Hospital, Shanghai.</title>
        <authorList>
            <person name="Ding L."/>
            <person name="Li P."/>
            <person name="Yang Y."/>
            <person name="Lin D."/>
            <person name="Xu X."/>
        </authorList>
    </citation>
    <scope>NUCLEOTIDE SEQUENCE [LARGE SCALE GENOMIC DNA]</scope>
    <source>
        <strain evidence="2 4">12-86</strain>
        <strain evidence="1 3">17-84</strain>
    </source>
</reference>
<dbReference type="EMBL" id="JABBLX010000023">
    <property type="protein sequence ID" value="NMK97899.1"/>
    <property type="molecule type" value="Genomic_DNA"/>
</dbReference>
<dbReference type="InterPro" id="IPR010813">
    <property type="entry name" value="DUF1413"/>
</dbReference>
<proteinExistence type="predicted"/>
<dbReference type="Proteomes" id="UP000550736">
    <property type="component" value="Unassembled WGS sequence"/>
</dbReference>
<comment type="caution">
    <text evidence="2">The sequence shown here is derived from an EMBL/GenBank/DDBJ whole genome shotgun (WGS) entry which is preliminary data.</text>
</comment>
<organism evidence="2 4">
    <name type="scientific">Staphylococcus capitis</name>
    <dbReference type="NCBI Taxonomy" id="29388"/>
    <lineage>
        <taxon>Bacteria</taxon>
        <taxon>Bacillati</taxon>
        <taxon>Bacillota</taxon>
        <taxon>Bacilli</taxon>
        <taxon>Bacillales</taxon>
        <taxon>Staphylococcaceae</taxon>
        <taxon>Staphylococcus</taxon>
    </lineage>
</organism>
<name>A0A7X9WF31_STACP</name>
<evidence type="ECO:0000313" key="4">
    <source>
        <dbReference type="Proteomes" id="UP000550736"/>
    </source>
</evidence>
<protein>
    <submittedName>
        <fullName evidence="2">DUF1413 domain-containing protein</fullName>
    </submittedName>
</protein>
<accession>A0A7X9WF31</accession>